<dbReference type="InterPro" id="IPR015424">
    <property type="entry name" value="PyrdxlP-dep_Trfase"/>
</dbReference>
<dbReference type="SUPFAM" id="SSF53383">
    <property type="entry name" value="PLP-dependent transferases"/>
    <property type="match status" value="1"/>
</dbReference>
<evidence type="ECO:0000313" key="2">
    <source>
        <dbReference type="EMBL" id="VEU20508.1"/>
    </source>
</evidence>
<dbReference type="OrthoDB" id="7042322at2759"/>
<dbReference type="STRING" id="13370.A0A448YI12"/>
<protein>
    <submittedName>
        <fullName evidence="2">DEKNAAC101294</fullName>
    </submittedName>
</protein>
<dbReference type="FunCoup" id="A0A448YI12">
    <property type="interactions" value="65"/>
</dbReference>
<gene>
    <name evidence="2" type="ORF">BRENAR_LOCUS1243</name>
</gene>
<dbReference type="Gene3D" id="3.90.1150.10">
    <property type="entry name" value="Aspartate Aminotransferase, domain 1"/>
    <property type="match status" value="1"/>
</dbReference>
<evidence type="ECO:0000259" key="1">
    <source>
        <dbReference type="Pfam" id="PF00155"/>
    </source>
</evidence>
<dbReference type="GO" id="GO:0030170">
    <property type="term" value="F:pyridoxal phosphate binding"/>
    <property type="evidence" value="ECO:0007669"/>
    <property type="project" value="InterPro"/>
</dbReference>
<evidence type="ECO:0000313" key="3">
    <source>
        <dbReference type="Proteomes" id="UP000290900"/>
    </source>
</evidence>
<dbReference type="InterPro" id="IPR015421">
    <property type="entry name" value="PyrdxlP-dep_Trfase_major"/>
</dbReference>
<dbReference type="InterPro" id="IPR015422">
    <property type="entry name" value="PyrdxlP-dep_Trfase_small"/>
</dbReference>
<dbReference type="EMBL" id="CAACVR010000004">
    <property type="protein sequence ID" value="VEU20508.1"/>
    <property type="molecule type" value="Genomic_DNA"/>
</dbReference>
<organism evidence="2 3">
    <name type="scientific">Brettanomyces naardenensis</name>
    <name type="common">Yeast</name>
    <dbReference type="NCBI Taxonomy" id="13370"/>
    <lineage>
        <taxon>Eukaryota</taxon>
        <taxon>Fungi</taxon>
        <taxon>Dikarya</taxon>
        <taxon>Ascomycota</taxon>
        <taxon>Saccharomycotina</taxon>
        <taxon>Pichiomycetes</taxon>
        <taxon>Pichiales</taxon>
        <taxon>Pichiaceae</taxon>
        <taxon>Brettanomyces</taxon>
    </lineage>
</organism>
<dbReference type="CDD" id="cd00609">
    <property type="entry name" value="AAT_like"/>
    <property type="match status" value="1"/>
</dbReference>
<dbReference type="Pfam" id="PF00155">
    <property type="entry name" value="Aminotran_1_2"/>
    <property type="match status" value="1"/>
</dbReference>
<dbReference type="Gene3D" id="3.40.640.10">
    <property type="entry name" value="Type I PLP-dependent aspartate aminotransferase-like (Major domain)"/>
    <property type="match status" value="1"/>
</dbReference>
<sequence>MDNYDGKTNTHPLDYGTDPGNLEVRKLIAGWNDRNFGLTSPSDPDCLNLTSGASVGLTNILQQFTSPQNDLTRRAFFVSPTYFLINSIFIDGGFGGKLSAVVEEEDGQIDIPKFEKQIQYYESIEPKPKDTITEEDIKAIFDPSRPVKKIFRYVLYVVPTFSNPKGGSLNMKTRLALIELARKYHILIVCDDVYDLLDYREGSNLQHYKRLVYLDRETLPEGEVYGNVISNATFSKLVGPGLRAGYQESATPKLAFLLSQGGASRSGGSPSQLNTIIIGDIIRTGEIDTIISALVKEYSARAKVLKQSIRKYLPKGTKFSAFEGGYFGWVVLPDLYDLKKISNECLKRGVVLATGDNFEVTGDRKGWGSHGVRLSLSFLSPGEIEEGIKIWGDVCKDSTL</sequence>
<name>A0A448YI12_BRENA</name>
<dbReference type="InParanoid" id="A0A448YI12"/>
<accession>A0A448YI12</accession>
<dbReference type="AlphaFoldDB" id="A0A448YI12"/>
<dbReference type="PANTHER" id="PTHR42858">
    <property type="entry name" value="AMINOTRANSFERASE"/>
    <property type="match status" value="1"/>
</dbReference>
<dbReference type="PANTHER" id="PTHR42858:SF1">
    <property type="entry name" value="LD15494P"/>
    <property type="match status" value="1"/>
</dbReference>
<proteinExistence type="predicted"/>
<dbReference type="GO" id="GO:0047536">
    <property type="term" value="F:2-aminoadipate transaminase activity"/>
    <property type="evidence" value="ECO:0007669"/>
    <property type="project" value="TreeGrafter"/>
</dbReference>
<dbReference type="Proteomes" id="UP000290900">
    <property type="component" value="Unassembled WGS sequence"/>
</dbReference>
<feature type="domain" description="Aminotransferase class I/classII large" evidence="1">
    <location>
        <begin position="19"/>
        <end position="387"/>
    </location>
</feature>
<reference evidence="2 3" key="1">
    <citation type="submission" date="2018-12" db="EMBL/GenBank/DDBJ databases">
        <authorList>
            <person name="Tiukova I."/>
            <person name="Dainat J."/>
        </authorList>
    </citation>
    <scope>NUCLEOTIDE SEQUENCE [LARGE SCALE GENOMIC DNA]</scope>
</reference>
<keyword evidence="3" id="KW-1185">Reference proteome</keyword>
<dbReference type="InterPro" id="IPR004839">
    <property type="entry name" value="Aminotransferase_I/II_large"/>
</dbReference>